<proteinExistence type="predicted"/>
<dbReference type="Proteomes" id="UP001630127">
    <property type="component" value="Unassembled WGS sequence"/>
</dbReference>
<feature type="domain" description="RNase H type-1" evidence="1">
    <location>
        <begin position="10"/>
        <end position="94"/>
    </location>
</feature>
<protein>
    <recommendedName>
        <fullName evidence="1">RNase H type-1 domain-containing protein</fullName>
    </recommendedName>
</protein>
<reference evidence="2 3" key="1">
    <citation type="submission" date="2024-11" db="EMBL/GenBank/DDBJ databases">
        <title>A near-complete genome assembly of Cinchona calisaya.</title>
        <authorList>
            <person name="Lian D.C."/>
            <person name="Zhao X.W."/>
            <person name="Wei L."/>
        </authorList>
    </citation>
    <scope>NUCLEOTIDE SEQUENCE [LARGE SCALE GENOMIC DNA]</scope>
    <source>
        <tissue evidence="2">Nenye</tissue>
    </source>
</reference>
<organism evidence="2 3">
    <name type="scientific">Cinchona calisaya</name>
    <dbReference type="NCBI Taxonomy" id="153742"/>
    <lineage>
        <taxon>Eukaryota</taxon>
        <taxon>Viridiplantae</taxon>
        <taxon>Streptophyta</taxon>
        <taxon>Embryophyta</taxon>
        <taxon>Tracheophyta</taxon>
        <taxon>Spermatophyta</taxon>
        <taxon>Magnoliopsida</taxon>
        <taxon>eudicotyledons</taxon>
        <taxon>Gunneridae</taxon>
        <taxon>Pentapetalae</taxon>
        <taxon>asterids</taxon>
        <taxon>lamiids</taxon>
        <taxon>Gentianales</taxon>
        <taxon>Rubiaceae</taxon>
        <taxon>Cinchonoideae</taxon>
        <taxon>Cinchoneae</taxon>
        <taxon>Cinchona</taxon>
    </lineage>
</organism>
<dbReference type="InterPro" id="IPR053151">
    <property type="entry name" value="RNase_H-like"/>
</dbReference>
<name>A0ABD2Y718_9GENT</name>
<dbReference type="PANTHER" id="PTHR47723">
    <property type="entry name" value="OS05G0353850 PROTEIN"/>
    <property type="match status" value="1"/>
</dbReference>
<gene>
    <name evidence="2" type="ORF">ACH5RR_036960</name>
</gene>
<accession>A0ABD2Y718</accession>
<comment type="caution">
    <text evidence="2">The sequence shown here is derived from an EMBL/GenBank/DDBJ whole genome shotgun (WGS) entry which is preliminary data.</text>
</comment>
<dbReference type="AlphaFoldDB" id="A0ABD2Y718"/>
<dbReference type="InterPro" id="IPR036397">
    <property type="entry name" value="RNaseH_sf"/>
</dbReference>
<dbReference type="SUPFAM" id="SSF53098">
    <property type="entry name" value="Ribonuclease H-like"/>
    <property type="match status" value="1"/>
</dbReference>
<dbReference type="InterPro" id="IPR044730">
    <property type="entry name" value="RNase_H-like_dom_plant"/>
</dbReference>
<dbReference type="CDD" id="cd06222">
    <property type="entry name" value="RNase_H_like"/>
    <property type="match status" value="1"/>
</dbReference>
<dbReference type="InterPro" id="IPR012337">
    <property type="entry name" value="RNaseH-like_sf"/>
</dbReference>
<sequence length="105" mass="11795">MGFEISFGFGTNMEAKALALLDGIRWRLHKNMSPVVVKIDSQILCNMFQGTALVPWSLHAFISHAKHFMSLGFFKIVHIFRETNTVPDALAKYASSSTNLDICFD</sequence>
<dbReference type="EMBL" id="JBJUIK010000015">
    <property type="protein sequence ID" value="KAL3502511.1"/>
    <property type="molecule type" value="Genomic_DNA"/>
</dbReference>
<evidence type="ECO:0000313" key="3">
    <source>
        <dbReference type="Proteomes" id="UP001630127"/>
    </source>
</evidence>
<dbReference type="InterPro" id="IPR002156">
    <property type="entry name" value="RNaseH_domain"/>
</dbReference>
<evidence type="ECO:0000259" key="1">
    <source>
        <dbReference type="Pfam" id="PF13456"/>
    </source>
</evidence>
<evidence type="ECO:0000313" key="2">
    <source>
        <dbReference type="EMBL" id="KAL3502511.1"/>
    </source>
</evidence>
<dbReference type="Pfam" id="PF13456">
    <property type="entry name" value="RVT_3"/>
    <property type="match status" value="1"/>
</dbReference>
<dbReference type="Gene3D" id="3.30.420.10">
    <property type="entry name" value="Ribonuclease H-like superfamily/Ribonuclease H"/>
    <property type="match status" value="1"/>
</dbReference>
<dbReference type="PANTHER" id="PTHR47723:SF7">
    <property type="entry name" value="RNASE H FAMILY PROTEIN"/>
    <property type="match status" value="1"/>
</dbReference>
<keyword evidence="3" id="KW-1185">Reference proteome</keyword>